<dbReference type="PANTHER" id="PTHR36454:SF1">
    <property type="entry name" value="DUF1015 DOMAIN-CONTAINING PROTEIN"/>
    <property type="match status" value="1"/>
</dbReference>
<proteinExistence type="predicted"/>
<reference evidence="1 2" key="1">
    <citation type="submission" date="2021-03" db="EMBL/GenBank/DDBJ databases">
        <title>Genomic Encyclopedia of Type Strains, Phase IV (KMG-IV): sequencing the most valuable type-strain genomes for metagenomic binning, comparative biology and taxonomic classification.</title>
        <authorList>
            <person name="Goeker M."/>
        </authorList>
    </citation>
    <scope>NUCLEOTIDE SEQUENCE [LARGE SCALE GENOMIC DNA]</scope>
    <source>
        <strain evidence="1 2">DSM 6139</strain>
    </source>
</reference>
<sequence length="415" mass="47220">MATIKPFRALRPREDLADKVAALPYDVMNSEEAREAVKGNPYSFLHVDKAEIDLPVGTGLYDKAVYEKAKENLYGFADSGVFIREDRKALYIYRLIMDGYSQTGLVVCTSIDDYLNNVIKKHEFTRADKEEDRIRHVDTTNAHTGPIFQTYIAKESITGIIEAYKAENMPCYDFVADDGISHTVWVIKDDAVIERLEKEFSSVESLYIADGHHRAASAVRVGVMRRGAKPDFTGEEEFNYFLSVLFPSNELRIMDYNRVVKDLNGMSEEEFIARVAEKFRVTRYEGEGQLKPSRKHTFGMFLGGSWYELEAKAGTYDESDIQKRLDVAIMQNNLLHPILGIEDPRTDKRIDFVGGIRGLAELERRVSLDMKVAFSMFPTTIMDLIDIADAGEVMPPKSTWFEPKLRSGLFVHTLD</sequence>
<organism evidence="1 2">
    <name type="scientific">Youngiibacter multivorans</name>
    <dbReference type="NCBI Taxonomy" id="937251"/>
    <lineage>
        <taxon>Bacteria</taxon>
        <taxon>Bacillati</taxon>
        <taxon>Bacillota</taxon>
        <taxon>Clostridia</taxon>
        <taxon>Eubacteriales</taxon>
        <taxon>Clostridiaceae</taxon>
        <taxon>Youngiibacter</taxon>
    </lineage>
</organism>
<evidence type="ECO:0000313" key="2">
    <source>
        <dbReference type="Proteomes" id="UP001519271"/>
    </source>
</evidence>
<comment type="caution">
    <text evidence="1">The sequence shown here is derived from an EMBL/GenBank/DDBJ whole genome shotgun (WGS) entry which is preliminary data.</text>
</comment>
<keyword evidence="2" id="KW-1185">Reference proteome</keyword>
<dbReference type="EMBL" id="JAGGKC010000009">
    <property type="protein sequence ID" value="MBP1918857.1"/>
    <property type="molecule type" value="Genomic_DNA"/>
</dbReference>
<dbReference type="Pfam" id="PF06245">
    <property type="entry name" value="DUF1015"/>
    <property type="match status" value="1"/>
</dbReference>
<gene>
    <name evidence="1" type="ORF">J2Z34_001337</name>
</gene>
<evidence type="ECO:0000313" key="1">
    <source>
        <dbReference type="EMBL" id="MBP1918857.1"/>
    </source>
</evidence>
<dbReference type="Proteomes" id="UP001519271">
    <property type="component" value="Unassembled WGS sequence"/>
</dbReference>
<name>A0ABS4G2Z5_9CLOT</name>
<dbReference type="RefSeq" id="WP_209459080.1">
    <property type="nucleotide sequence ID" value="NZ_JAGGKC010000009.1"/>
</dbReference>
<protein>
    <submittedName>
        <fullName evidence="1">Uncharacterized protein (DUF1015 family)</fullName>
    </submittedName>
</protein>
<dbReference type="PIRSF" id="PIRSF033563">
    <property type="entry name" value="UCP033563"/>
    <property type="match status" value="1"/>
</dbReference>
<dbReference type="PANTHER" id="PTHR36454">
    <property type="entry name" value="LMO2823 PROTEIN"/>
    <property type="match status" value="1"/>
</dbReference>
<accession>A0ABS4G2Z5</accession>
<dbReference type="InterPro" id="IPR008323">
    <property type="entry name" value="UCP033563"/>
</dbReference>